<dbReference type="EMBL" id="SMLK01000008">
    <property type="protein sequence ID" value="TFY97164.1"/>
    <property type="molecule type" value="Genomic_DNA"/>
</dbReference>
<organism evidence="2 3">
    <name type="scientific">Ramlibacter humi</name>
    <dbReference type="NCBI Taxonomy" id="2530451"/>
    <lineage>
        <taxon>Bacteria</taxon>
        <taxon>Pseudomonadati</taxon>
        <taxon>Pseudomonadota</taxon>
        <taxon>Betaproteobacteria</taxon>
        <taxon>Burkholderiales</taxon>
        <taxon>Comamonadaceae</taxon>
        <taxon>Ramlibacter</taxon>
    </lineage>
</organism>
<evidence type="ECO:0000313" key="2">
    <source>
        <dbReference type="EMBL" id="TFY97164.1"/>
    </source>
</evidence>
<gene>
    <name evidence="2" type="ORF">EZ216_18965</name>
</gene>
<name>A0A4Z0BGA4_9BURK</name>
<dbReference type="AlphaFoldDB" id="A0A4Z0BGA4"/>
<dbReference type="PANTHER" id="PTHR20883:SF48">
    <property type="entry name" value="ECTOINE DIOXYGENASE"/>
    <property type="match status" value="1"/>
</dbReference>
<dbReference type="PANTHER" id="PTHR20883">
    <property type="entry name" value="PHYTANOYL-COA DIOXYGENASE DOMAIN CONTAINING 1"/>
    <property type="match status" value="1"/>
</dbReference>
<dbReference type="GO" id="GO:0016706">
    <property type="term" value="F:2-oxoglutarate-dependent dioxygenase activity"/>
    <property type="evidence" value="ECO:0007669"/>
    <property type="project" value="UniProtKB-ARBA"/>
</dbReference>
<protein>
    <submittedName>
        <fullName evidence="2">Proline hydroxylase</fullName>
    </submittedName>
</protein>
<dbReference type="Gene3D" id="2.60.120.620">
    <property type="entry name" value="q2cbj1_9rhob like domain"/>
    <property type="match status" value="1"/>
</dbReference>
<dbReference type="InterPro" id="IPR008775">
    <property type="entry name" value="Phytyl_CoA_dOase-like"/>
</dbReference>
<reference evidence="2 3" key="1">
    <citation type="submission" date="2019-03" db="EMBL/GenBank/DDBJ databases">
        <title>Ramlibacter sp. 18x22-1, whole genome shotgun sequence.</title>
        <authorList>
            <person name="Zhang X."/>
            <person name="Feng G."/>
            <person name="Zhu H."/>
        </authorList>
    </citation>
    <scope>NUCLEOTIDE SEQUENCE [LARGE SCALE GENOMIC DNA]</scope>
    <source>
        <strain evidence="2 3">18x22-1</strain>
    </source>
</reference>
<dbReference type="GO" id="GO:0005506">
    <property type="term" value="F:iron ion binding"/>
    <property type="evidence" value="ECO:0007669"/>
    <property type="project" value="UniProtKB-ARBA"/>
</dbReference>
<comment type="caution">
    <text evidence="2">The sequence shown here is derived from an EMBL/GenBank/DDBJ whole genome shotgun (WGS) entry which is preliminary data.</text>
</comment>
<dbReference type="Pfam" id="PF05721">
    <property type="entry name" value="PhyH"/>
    <property type="match status" value="1"/>
</dbReference>
<sequence>MRLSKEQLEQFDREGYLFFPSLFKPEEVKTLTGAVPELYSRREAYNVREKGSDAVRTNFAAHLVSEPFARLARHPRMVEPVMDLFGEEVYMHQFKINGKMAFEGDVWQWHQDYGTWLNDDMMPTERAMNVAIFLDDVNEFNGPLMFIPGSHKKGVVEAKHDLTTTSYPLWTVDNELIAKLVDRAGGKNGGIVSPKGPAGSMILFHSCLVHASTSNLSPWNRVSVYLSLCAISNHIRRFKRPEYIAHRDFAAISCLPDDCLVKSYPVDVPWGKGMPASALQTSAVPIEDIKKAA</sequence>
<keyword evidence="3" id="KW-1185">Reference proteome</keyword>
<proteinExistence type="predicted"/>
<evidence type="ECO:0000256" key="1">
    <source>
        <dbReference type="ARBA" id="ARBA00001954"/>
    </source>
</evidence>
<dbReference type="SUPFAM" id="SSF51197">
    <property type="entry name" value="Clavaminate synthase-like"/>
    <property type="match status" value="1"/>
</dbReference>
<accession>A0A4Z0BGA4</accession>
<dbReference type="RefSeq" id="WP_135251363.1">
    <property type="nucleotide sequence ID" value="NZ_SMLK01000008.1"/>
</dbReference>
<comment type="cofactor">
    <cofactor evidence="1">
        <name>Fe(2+)</name>
        <dbReference type="ChEBI" id="CHEBI:29033"/>
    </cofactor>
</comment>
<evidence type="ECO:0000313" key="3">
    <source>
        <dbReference type="Proteomes" id="UP000297839"/>
    </source>
</evidence>
<dbReference type="Proteomes" id="UP000297839">
    <property type="component" value="Unassembled WGS sequence"/>
</dbReference>
<dbReference type="OrthoDB" id="9791262at2"/>